<reference evidence="1 2" key="1">
    <citation type="journal article" date="2012" name="J. Virol.">
        <title>Genome of Klebsiella sp.-Infecting Bacteriophage vB_KleM_RaK2.</title>
        <authorList>
            <person name="Simoliunas E."/>
            <person name="Kaliniene L."/>
            <person name="Truncaite L."/>
            <person name="Klausa V."/>
            <person name="Zajanckauskaite A."/>
            <person name="Meskys R."/>
        </authorList>
    </citation>
    <scope>NUCLEOTIDE SEQUENCE [LARGE SCALE GENOMIC DNA]</scope>
</reference>
<dbReference type="GeneID" id="14012789"/>
<dbReference type="RefSeq" id="YP_007007356.1">
    <property type="nucleotide sequence ID" value="NC_019526.1"/>
</dbReference>
<protein>
    <submittedName>
        <fullName evidence="1">Uncharacterized protein</fullName>
    </submittedName>
</protein>
<name>H6X408_9CAUD</name>
<organism evidence="1 2">
    <name type="scientific">Klebsiella phage vB_KleM_RaK2</name>
    <dbReference type="NCBI Taxonomy" id="1147094"/>
    <lineage>
        <taxon>Viruses</taxon>
        <taxon>Duplodnaviria</taxon>
        <taxon>Heunggongvirae</taxon>
        <taxon>Uroviricota</taxon>
        <taxon>Caudoviricetes</taxon>
        <taxon>Alcyoneusvirus</taxon>
        <taxon>Alcyoneusvirus RaK2</taxon>
    </lineage>
</organism>
<proteinExistence type="predicted"/>
<evidence type="ECO:0000313" key="1">
    <source>
        <dbReference type="EMBL" id="AFA44474.1"/>
    </source>
</evidence>
<keyword evidence="2" id="KW-1185">Reference proteome</keyword>
<evidence type="ECO:0000313" key="2">
    <source>
        <dbReference type="Proteomes" id="UP000007524"/>
    </source>
</evidence>
<accession>H6X408</accession>
<dbReference type="Proteomes" id="UP000007524">
    <property type="component" value="Segment"/>
</dbReference>
<dbReference type="KEGG" id="vg:14012789"/>
<dbReference type="EMBL" id="JQ513383">
    <property type="protein sequence ID" value="AFA44474.1"/>
    <property type="molecule type" value="Genomic_DNA"/>
</dbReference>
<gene>
    <name evidence="1" type="ORF">RaK2_00201</name>
</gene>
<sequence>MNMIFLCVKNHHSVLQSLITKIFLWRNLMPYRKSRGKMNPETKAALINTMLIGTNYHCIVINGEVHKINVKEILDERPDL</sequence>